<evidence type="ECO:0000313" key="1">
    <source>
        <dbReference type="EMBL" id="KYR00703.1"/>
    </source>
</evidence>
<dbReference type="FunCoup" id="A0A152A368">
    <property type="interactions" value="738"/>
</dbReference>
<protein>
    <submittedName>
        <fullName evidence="1">Uncharacterized protein</fullName>
    </submittedName>
</protein>
<name>A0A152A368_TIELA</name>
<proteinExistence type="predicted"/>
<organism evidence="1 2">
    <name type="scientific">Tieghemostelium lacteum</name>
    <name type="common">Slime mold</name>
    <name type="synonym">Dictyostelium lacteum</name>
    <dbReference type="NCBI Taxonomy" id="361077"/>
    <lineage>
        <taxon>Eukaryota</taxon>
        <taxon>Amoebozoa</taxon>
        <taxon>Evosea</taxon>
        <taxon>Eumycetozoa</taxon>
        <taxon>Dictyostelia</taxon>
        <taxon>Dictyosteliales</taxon>
        <taxon>Raperosteliaceae</taxon>
        <taxon>Tieghemostelium</taxon>
    </lineage>
</organism>
<dbReference type="Proteomes" id="UP000076078">
    <property type="component" value="Unassembled WGS sequence"/>
</dbReference>
<keyword evidence="2" id="KW-1185">Reference proteome</keyword>
<dbReference type="InParanoid" id="A0A152A368"/>
<gene>
    <name evidence="1" type="ORF">DLAC_02743</name>
</gene>
<sequence>MNRYLVKSYSNEDFTLKSNIELNEILLQMDMLYKEYANILPDKGLKIRNTIKIIEKLLNEKTSELRSANEKKILNDFSKISLNSNNNCIINNMETNRKNNYMKETALNVPLKRENSKTKYPKPHSIKQLSMEESIIDYKKNLDRLNLSLDELKEIDSPKISIPDSGYLAPEEIIDVDDKEMENIDPFIDHPFDQGYNFKLHDQYGLFQDDK</sequence>
<accession>A0A152A368</accession>
<evidence type="ECO:0000313" key="2">
    <source>
        <dbReference type="Proteomes" id="UP000076078"/>
    </source>
</evidence>
<dbReference type="EMBL" id="LODT01000013">
    <property type="protein sequence ID" value="KYR00703.1"/>
    <property type="molecule type" value="Genomic_DNA"/>
</dbReference>
<dbReference type="OrthoDB" id="10581352at2759"/>
<reference evidence="1 2" key="1">
    <citation type="submission" date="2015-12" db="EMBL/GenBank/DDBJ databases">
        <title>Dictyostelia acquired genes for synthesis and detection of signals that induce cell-type specialization by lateral gene transfer from prokaryotes.</title>
        <authorList>
            <person name="Gloeckner G."/>
            <person name="Schaap P."/>
        </authorList>
    </citation>
    <scope>NUCLEOTIDE SEQUENCE [LARGE SCALE GENOMIC DNA]</scope>
    <source>
        <strain evidence="1 2">TK</strain>
    </source>
</reference>
<comment type="caution">
    <text evidence="1">The sequence shown here is derived from an EMBL/GenBank/DDBJ whole genome shotgun (WGS) entry which is preliminary data.</text>
</comment>
<dbReference type="AlphaFoldDB" id="A0A152A368"/>